<dbReference type="Pfam" id="PF00884">
    <property type="entry name" value="Sulfatase"/>
    <property type="match status" value="1"/>
</dbReference>
<proteinExistence type="predicted"/>
<organism evidence="10 11">
    <name type="scientific">Lapidilactobacillus achengensis</name>
    <dbReference type="NCBI Taxonomy" id="2486000"/>
    <lineage>
        <taxon>Bacteria</taxon>
        <taxon>Bacillati</taxon>
        <taxon>Bacillota</taxon>
        <taxon>Bacilli</taxon>
        <taxon>Lactobacillales</taxon>
        <taxon>Lactobacillaceae</taxon>
        <taxon>Lapidilactobacillus</taxon>
    </lineage>
</organism>
<evidence type="ECO:0000256" key="1">
    <source>
        <dbReference type="ARBA" id="ARBA00004651"/>
    </source>
</evidence>
<feature type="transmembrane region" description="Helical" evidence="8">
    <location>
        <begin position="176"/>
        <end position="195"/>
    </location>
</feature>
<feature type="transmembrane region" description="Helical" evidence="8">
    <location>
        <begin position="453"/>
        <end position="475"/>
    </location>
</feature>
<dbReference type="InterPro" id="IPR017850">
    <property type="entry name" value="Alkaline_phosphatase_core_sf"/>
</dbReference>
<keyword evidence="3" id="KW-1003">Cell membrane</keyword>
<dbReference type="EMBL" id="JBHSSM010000005">
    <property type="protein sequence ID" value="MFC6314351.1"/>
    <property type="molecule type" value="Genomic_DNA"/>
</dbReference>
<keyword evidence="4 8" id="KW-0812">Transmembrane</keyword>
<evidence type="ECO:0000256" key="8">
    <source>
        <dbReference type="SAM" id="Phobius"/>
    </source>
</evidence>
<feature type="transmembrane region" description="Helical" evidence="8">
    <location>
        <begin position="79"/>
        <end position="101"/>
    </location>
</feature>
<protein>
    <submittedName>
        <fullName evidence="10">LTA synthase family protein</fullName>
    </submittedName>
</protein>
<dbReference type="Proteomes" id="UP001596310">
    <property type="component" value="Unassembled WGS sequence"/>
</dbReference>
<dbReference type="InterPro" id="IPR050448">
    <property type="entry name" value="OpgB/LTA_synthase_biosynth"/>
</dbReference>
<dbReference type="PANTHER" id="PTHR47371">
    <property type="entry name" value="LIPOTEICHOIC ACID SYNTHASE"/>
    <property type="match status" value="1"/>
</dbReference>
<feature type="transmembrane region" description="Helical" evidence="8">
    <location>
        <begin position="150"/>
        <end position="170"/>
    </location>
</feature>
<dbReference type="CDD" id="cd16015">
    <property type="entry name" value="LTA_synthase"/>
    <property type="match status" value="1"/>
</dbReference>
<feature type="transmembrane region" description="Helical" evidence="8">
    <location>
        <begin position="236"/>
        <end position="253"/>
    </location>
</feature>
<dbReference type="Gene3D" id="3.40.720.10">
    <property type="entry name" value="Alkaline Phosphatase, subunit A"/>
    <property type="match status" value="1"/>
</dbReference>
<feature type="transmembrane region" description="Helical" evidence="8">
    <location>
        <begin position="406"/>
        <end position="425"/>
    </location>
</feature>
<evidence type="ECO:0000313" key="11">
    <source>
        <dbReference type="Proteomes" id="UP001596310"/>
    </source>
</evidence>
<comment type="subcellular location">
    <subcellularLocation>
        <location evidence="1">Cell membrane</location>
        <topology evidence="1">Multi-pass membrane protein</topology>
    </subcellularLocation>
</comment>
<keyword evidence="5 8" id="KW-1133">Transmembrane helix</keyword>
<dbReference type="SUPFAM" id="SSF53649">
    <property type="entry name" value="Alkaline phosphatase-like"/>
    <property type="match status" value="1"/>
</dbReference>
<feature type="transmembrane region" description="Helical" evidence="8">
    <location>
        <begin position="44"/>
        <end position="67"/>
    </location>
</feature>
<evidence type="ECO:0000256" key="6">
    <source>
        <dbReference type="ARBA" id="ARBA00023136"/>
    </source>
</evidence>
<keyword evidence="11" id="KW-1185">Reference proteome</keyword>
<feature type="transmembrane region" description="Helical" evidence="8">
    <location>
        <begin position="343"/>
        <end position="363"/>
    </location>
</feature>
<comment type="pathway">
    <text evidence="2">Cell wall biogenesis; lipoteichoic acid biosynthesis.</text>
</comment>
<feature type="domain" description="Sulfatase N-terminal" evidence="9">
    <location>
        <begin position="594"/>
        <end position="882"/>
    </location>
</feature>
<sequence>MSAIKSFLKNKSVWLVAAFFYALGQAQRFRSWEYLGTFSLRNLIMLVLHSFQPLFLYGLVFLTLSFLRRSAEKRGQHGAAFLSSSYLYFGLITAATFGMNFLPVPSKKLFANYLPFIHNSLPIIFALLVLFALGPTLFRGLHRLSLANETGLVIGGGIFVMLATYGNYFIGWANQPWGQSWLVVVIYAAIFYDWLKRQAHPDRLLAYLTLGTGLFTAVLLLTGVNRFQLAYGSLDVVAQPLIMVLLAWLVLIMERGELTCDLRGLLRLSGLIIATNYLGLLQNIITFHWPISGKAGGANLLGNLAGYAVVILLAGGLVQFLVEQVSQGWHARGWQSRRVNLAAGAFMAGLLNGLMTLSNYVGIDKSSFNLMYSAGERPLIILLNWVLLFGFFLILQMLINRPLVPLAVYALVFGTFTLANFLKILDRKEPILPIEMVNLTNLPALMKMVDRRILVLAVVAIALSVVLLVFLIRYFKKQRLFKLPARIVSSVLVLGLSAATVYLPQEYGNFFSYHAQDSPAKTILDTLGYHNSPQRPLSYFLFNGEAFSFLGMSRIKVMDEPEGYSEKAIDQLLTKYQKQADQLNQQRKNELKDQTVIYVLSETFADPERMPTVEIDRDPIPKIQRLMAKNASGVINSFGYGGGTADIEFEALTSLSMNNFAPSLTVPYVYLVPKMTYIPSVLNDFEKKIAIHPYTPYIYSRTRAFADLGFDQFYNTESTTDRLTYRKKIQDSEYISDASAYAETLKHLKTAPESTFIQLSTMQNHMPYDSKYKNTYTTTSKLKKSANKALETYVQGLSFTDDATADFIKTISKMDRKITVVFYGDHNPSVYDYQSSYQLPSSYKRTMYNSDYFIYSNFTRKQVSPSAVVSPVNFTPMVLAQTKSKVSPYNAMLTQVWQELPAGERGKFMTTKKELT</sequence>
<evidence type="ECO:0000256" key="5">
    <source>
        <dbReference type="ARBA" id="ARBA00022989"/>
    </source>
</evidence>
<evidence type="ECO:0000256" key="3">
    <source>
        <dbReference type="ARBA" id="ARBA00022475"/>
    </source>
</evidence>
<comment type="caution">
    <text evidence="10">The sequence shown here is derived from an EMBL/GenBank/DDBJ whole genome shotgun (WGS) entry which is preliminary data.</text>
</comment>
<accession>A0ABW1UKV3</accession>
<feature type="transmembrane region" description="Helical" evidence="8">
    <location>
        <begin position="305"/>
        <end position="322"/>
    </location>
</feature>
<name>A0ABW1UKV3_9LACO</name>
<evidence type="ECO:0000256" key="4">
    <source>
        <dbReference type="ARBA" id="ARBA00022692"/>
    </source>
</evidence>
<feature type="transmembrane region" description="Helical" evidence="8">
    <location>
        <begin position="487"/>
        <end position="504"/>
    </location>
</feature>
<evidence type="ECO:0000313" key="10">
    <source>
        <dbReference type="EMBL" id="MFC6314351.1"/>
    </source>
</evidence>
<keyword evidence="6 8" id="KW-0472">Membrane</keyword>
<reference evidence="11" key="1">
    <citation type="journal article" date="2019" name="Int. J. Syst. Evol. Microbiol.">
        <title>The Global Catalogue of Microorganisms (GCM) 10K type strain sequencing project: providing services to taxonomists for standard genome sequencing and annotation.</title>
        <authorList>
            <consortium name="The Broad Institute Genomics Platform"/>
            <consortium name="The Broad Institute Genome Sequencing Center for Infectious Disease"/>
            <person name="Wu L."/>
            <person name="Ma J."/>
        </authorList>
    </citation>
    <scope>NUCLEOTIDE SEQUENCE [LARGE SCALE GENOMIC DNA]</scope>
    <source>
        <strain evidence="11">CCM 8897</strain>
    </source>
</reference>
<dbReference type="InterPro" id="IPR000917">
    <property type="entry name" value="Sulfatase_N"/>
</dbReference>
<evidence type="ECO:0000256" key="7">
    <source>
        <dbReference type="SAM" id="Coils"/>
    </source>
</evidence>
<dbReference type="RefSeq" id="WP_164511070.1">
    <property type="nucleotide sequence ID" value="NZ_JBHSSM010000005.1"/>
</dbReference>
<evidence type="ECO:0000259" key="9">
    <source>
        <dbReference type="Pfam" id="PF00884"/>
    </source>
</evidence>
<gene>
    <name evidence="10" type="ORF">ACFQHW_02035</name>
</gene>
<feature type="transmembrane region" description="Helical" evidence="8">
    <location>
        <begin position="379"/>
        <end position="399"/>
    </location>
</feature>
<dbReference type="PANTHER" id="PTHR47371:SF3">
    <property type="entry name" value="PHOSPHOGLYCEROL TRANSFERASE I"/>
    <property type="match status" value="1"/>
</dbReference>
<feature type="transmembrane region" description="Helical" evidence="8">
    <location>
        <begin position="265"/>
        <end position="285"/>
    </location>
</feature>
<evidence type="ECO:0000256" key="2">
    <source>
        <dbReference type="ARBA" id="ARBA00004936"/>
    </source>
</evidence>
<feature type="transmembrane region" description="Helical" evidence="8">
    <location>
        <begin position="204"/>
        <end position="224"/>
    </location>
</feature>
<feature type="transmembrane region" description="Helical" evidence="8">
    <location>
        <begin position="121"/>
        <end position="138"/>
    </location>
</feature>
<feature type="coiled-coil region" evidence="7">
    <location>
        <begin position="566"/>
        <end position="593"/>
    </location>
</feature>
<keyword evidence="7" id="KW-0175">Coiled coil</keyword>